<dbReference type="SUPFAM" id="SSF55781">
    <property type="entry name" value="GAF domain-like"/>
    <property type="match status" value="1"/>
</dbReference>
<evidence type="ECO:0000256" key="7">
    <source>
        <dbReference type="ARBA" id="ARBA00023012"/>
    </source>
</evidence>
<reference evidence="13" key="1">
    <citation type="submission" date="2021-05" db="EMBL/GenBank/DDBJ databases">
        <authorList>
            <person name="Pietrasiak N."/>
            <person name="Ward R."/>
            <person name="Stajich J.E."/>
            <person name="Kurbessoian T."/>
        </authorList>
    </citation>
    <scope>NUCLEOTIDE SEQUENCE</scope>
    <source>
        <strain evidence="13">GSE-NOS-MK-12-04C</strain>
    </source>
</reference>
<evidence type="ECO:0000256" key="5">
    <source>
        <dbReference type="ARBA" id="ARBA00022679"/>
    </source>
</evidence>
<reference evidence="13" key="2">
    <citation type="journal article" date="2022" name="Microbiol. Resour. Announc.">
        <title>Metagenome Sequencing to Explore Phylogenomics of Terrestrial Cyanobacteria.</title>
        <authorList>
            <person name="Ward R.D."/>
            <person name="Stajich J.E."/>
            <person name="Johansen J.R."/>
            <person name="Huntemann M."/>
            <person name="Clum A."/>
            <person name="Foster B."/>
            <person name="Foster B."/>
            <person name="Roux S."/>
            <person name="Palaniappan K."/>
            <person name="Varghese N."/>
            <person name="Mukherjee S."/>
            <person name="Reddy T.B.K."/>
            <person name="Daum C."/>
            <person name="Copeland A."/>
            <person name="Chen I.A."/>
            <person name="Ivanova N.N."/>
            <person name="Kyrpides N.C."/>
            <person name="Shapiro N."/>
            <person name="Eloe-Fadrosh E.A."/>
            <person name="Pietrasiak N."/>
        </authorList>
    </citation>
    <scope>NUCLEOTIDE SEQUENCE</scope>
    <source>
        <strain evidence="13">GSE-NOS-MK-12-04C</strain>
    </source>
</reference>
<feature type="domain" description="Histidine kinase" evidence="10">
    <location>
        <begin position="468"/>
        <end position="700"/>
    </location>
</feature>
<dbReference type="SMART" id="SM00065">
    <property type="entry name" value="GAF"/>
    <property type="match status" value="1"/>
</dbReference>
<dbReference type="PROSITE" id="PS50113">
    <property type="entry name" value="PAC"/>
    <property type="match status" value="2"/>
</dbReference>
<dbReference type="Pfam" id="PF01590">
    <property type="entry name" value="GAF"/>
    <property type="match status" value="1"/>
</dbReference>
<dbReference type="AlphaFoldDB" id="A0A951QLD3"/>
<dbReference type="Gene3D" id="3.30.565.10">
    <property type="entry name" value="Histidine kinase-like ATPase, C-terminal domain"/>
    <property type="match status" value="1"/>
</dbReference>
<dbReference type="PROSITE" id="PS50109">
    <property type="entry name" value="HIS_KIN"/>
    <property type="match status" value="1"/>
</dbReference>
<dbReference type="InterPro" id="IPR052162">
    <property type="entry name" value="Sensor_kinase/Photoreceptor"/>
</dbReference>
<name>A0A951QLD3_9CYAN</name>
<evidence type="ECO:0000259" key="9">
    <source>
        <dbReference type="PROSITE" id="PS50046"/>
    </source>
</evidence>
<evidence type="ECO:0000256" key="1">
    <source>
        <dbReference type="ARBA" id="ARBA00000085"/>
    </source>
</evidence>
<comment type="similarity">
    <text evidence="2">In the N-terminal section; belongs to the phytochrome family.</text>
</comment>
<evidence type="ECO:0000259" key="12">
    <source>
        <dbReference type="PROSITE" id="PS50113"/>
    </source>
</evidence>
<dbReference type="Gene3D" id="3.30.450.40">
    <property type="match status" value="1"/>
</dbReference>
<dbReference type="PRINTS" id="PR00344">
    <property type="entry name" value="BCTRLSENSOR"/>
</dbReference>
<dbReference type="InterPro" id="IPR005467">
    <property type="entry name" value="His_kinase_dom"/>
</dbReference>
<evidence type="ECO:0000256" key="8">
    <source>
        <dbReference type="SAM" id="Coils"/>
    </source>
</evidence>
<dbReference type="SMART" id="SM00387">
    <property type="entry name" value="HATPase_c"/>
    <property type="match status" value="1"/>
</dbReference>
<keyword evidence="4" id="KW-0597">Phosphoprotein</keyword>
<dbReference type="CDD" id="cd00130">
    <property type="entry name" value="PAS"/>
    <property type="match status" value="2"/>
</dbReference>
<dbReference type="Proteomes" id="UP000729701">
    <property type="component" value="Unassembled WGS sequence"/>
</dbReference>
<keyword evidence="6" id="KW-0418">Kinase</keyword>
<dbReference type="SUPFAM" id="SSF55785">
    <property type="entry name" value="PYP-like sensor domain (PAS domain)"/>
    <property type="match status" value="2"/>
</dbReference>
<feature type="coiled-coil region" evidence="8">
    <location>
        <begin position="423"/>
        <end position="461"/>
    </location>
</feature>
<feature type="domain" description="PAC" evidence="12">
    <location>
        <begin position="1"/>
        <end position="15"/>
    </location>
</feature>
<dbReference type="EC" id="2.7.13.3" evidence="3"/>
<dbReference type="PROSITE" id="PS50046">
    <property type="entry name" value="PHYTOCHROME_2"/>
    <property type="match status" value="1"/>
</dbReference>
<dbReference type="EMBL" id="JAHHGZ010000011">
    <property type="protein sequence ID" value="MBW4668162.1"/>
    <property type="molecule type" value="Genomic_DNA"/>
</dbReference>
<dbReference type="Gene3D" id="3.30.450.20">
    <property type="entry name" value="PAS domain"/>
    <property type="match status" value="2"/>
</dbReference>
<feature type="domain" description="PAC" evidence="12">
    <location>
        <begin position="209"/>
        <end position="259"/>
    </location>
</feature>
<dbReference type="Pfam" id="PF08448">
    <property type="entry name" value="PAS_4"/>
    <property type="match status" value="1"/>
</dbReference>
<dbReference type="Pfam" id="PF02518">
    <property type="entry name" value="HATPase_c"/>
    <property type="match status" value="1"/>
</dbReference>
<dbReference type="SMART" id="SM00091">
    <property type="entry name" value="PAS"/>
    <property type="match status" value="2"/>
</dbReference>
<dbReference type="InterPro" id="IPR035965">
    <property type="entry name" value="PAS-like_dom_sf"/>
</dbReference>
<dbReference type="InterPro" id="IPR000014">
    <property type="entry name" value="PAS"/>
</dbReference>
<evidence type="ECO:0000256" key="3">
    <source>
        <dbReference type="ARBA" id="ARBA00012438"/>
    </source>
</evidence>
<dbReference type="InterPro" id="IPR000700">
    <property type="entry name" value="PAS-assoc_C"/>
</dbReference>
<comment type="catalytic activity">
    <reaction evidence="1">
        <text>ATP + protein L-histidine = ADP + protein N-phospho-L-histidine.</text>
        <dbReference type="EC" id="2.7.13.3"/>
    </reaction>
</comment>
<dbReference type="NCBIfam" id="TIGR00229">
    <property type="entry name" value="sensory_box"/>
    <property type="match status" value="2"/>
</dbReference>
<dbReference type="PANTHER" id="PTHR43304">
    <property type="entry name" value="PHYTOCHROME-LIKE PROTEIN CPH1"/>
    <property type="match status" value="1"/>
</dbReference>
<organism evidence="13 14">
    <name type="scientific">Cyanomargarita calcarea GSE-NOS-MK-12-04C</name>
    <dbReference type="NCBI Taxonomy" id="2839659"/>
    <lineage>
        <taxon>Bacteria</taxon>
        <taxon>Bacillati</taxon>
        <taxon>Cyanobacteriota</taxon>
        <taxon>Cyanophyceae</taxon>
        <taxon>Nostocales</taxon>
        <taxon>Cyanomargaritaceae</taxon>
        <taxon>Cyanomargarita</taxon>
    </lineage>
</organism>
<dbReference type="InterPro" id="IPR013656">
    <property type="entry name" value="PAS_4"/>
</dbReference>
<keyword evidence="5" id="KW-0808">Transferase</keyword>
<evidence type="ECO:0000256" key="2">
    <source>
        <dbReference type="ARBA" id="ARBA00006402"/>
    </source>
</evidence>
<protein>
    <recommendedName>
        <fullName evidence="3">histidine kinase</fullName>
        <ecNumber evidence="3">2.7.13.3</ecNumber>
    </recommendedName>
</protein>
<comment type="caution">
    <text evidence="13">The sequence shown here is derived from an EMBL/GenBank/DDBJ whole genome shotgun (WGS) entry which is preliminary data.</text>
</comment>
<dbReference type="PANTHER" id="PTHR43304:SF1">
    <property type="entry name" value="PAC DOMAIN-CONTAINING PROTEIN"/>
    <property type="match status" value="1"/>
</dbReference>
<dbReference type="InterPro" id="IPR004358">
    <property type="entry name" value="Sig_transdc_His_kin-like_C"/>
</dbReference>
<dbReference type="GO" id="GO:0000160">
    <property type="term" value="P:phosphorelay signal transduction system"/>
    <property type="evidence" value="ECO:0007669"/>
    <property type="project" value="UniProtKB-KW"/>
</dbReference>
<keyword evidence="8" id="KW-0175">Coiled coil</keyword>
<gene>
    <name evidence="13" type="ORF">KME60_12260</name>
</gene>
<dbReference type="InterPro" id="IPR029016">
    <property type="entry name" value="GAF-like_dom_sf"/>
</dbReference>
<keyword evidence="7" id="KW-0902">Two-component regulatory system</keyword>
<evidence type="ECO:0000313" key="13">
    <source>
        <dbReference type="EMBL" id="MBW4668162.1"/>
    </source>
</evidence>
<evidence type="ECO:0000259" key="10">
    <source>
        <dbReference type="PROSITE" id="PS50109"/>
    </source>
</evidence>
<sequence length="701" mass="79218">MDITDRKQESEKLLQSEARYKAILDAIPDLMFRINRDGQYLDFKGEGANATTEYEQIVGKNLRDLLPEDVAAKSLEAIAKTLDSRTLQTCEYQLPTESGMRDYEARLVVCGEDEVLAIVRDITEKNKSKNSLRSLAEKFSKAFNCSPNSITISTLKEGRFIEVNDSFVRLSGYSRSEAIGRTAIELGIWVNLSDRTRLLQELQLNGVVRNLEFEFRKKSGEVAIGMVSAEIIDLDGCECLLAVDRDITERKHSEELLRLGAQRDRLLTETLARIRNSLKLEEILQTTVTEVRQFLQADRVFIGLNHEQLGAKILAESVEPNYPSILDCKIQEDPTVLAEFKRLLTTHRVRVVEDITQMEAPAKIKAHYQQFQTRATLAVPIMLGEEFFGALIANQCGSARHWQPMEIDLLIQLSQQLAIAIQQAQLYQELAKLNTNLEDQVKERTAQLQQKMQELQELHQVKDVVLHTISHELKTSVMGTLMVLKNLLNEQVVKKDKGDQEMFFPLSLDSIPVPRKIIERMIQGNECQLSRIYSLVELHTSVSEGVALNKRSVKFNAVFKKSFKDLEPVLTQNQATLVNLVPEDLPDITADPAQLQRVLVNLVIHSLQQNPPGLKLTLNAKVERGTIQVQIQDNGVGMSQLECDRLFDLYVRDPQAGFSTGNGLKLYLCRQIIEAHGGGIGACSKPKRGLKFWFTLPLRQS</sequence>
<dbReference type="InterPro" id="IPR016132">
    <property type="entry name" value="Phyto_chromo_attachment"/>
</dbReference>
<feature type="domain" description="PAS" evidence="11">
    <location>
        <begin position="157"/>
        <end position="184"/>
    </location>
</feature>
<dbReference type="Gene3D" id="1.10.287.130">
    <property type="match status" value="1"/>
</dbReference>
<evidence type="ECO:0000256" key="4">
    <source>
        <dbReference type="ARBA" id="ARBA00022553"/>
    </source>
</evidence>
<dbReference type="Pfam" id="PF13426">
    <property type="entry name" value="PAS_9"/>
    <property type="match status" value="1"/>
</dbReference>
<evidence type="ECO:0000256" key="6">
    <source>
        <dbReference type="ARBA" id="ARBA00022777"/>
    </source>
</evidence>
<evidence type="ECO:0000313" key="14">
    <source>
        <dbReference type="Proteomes" id="UP000729701"/>
    </source>
</evidence>
<accession>A0A951QLD3</accession>
<feature type="domain" description="Phytochrome chromophore attachment site" evidence="9">
    <location>
        <begin position="279"/>
        <end position="416"/>
    </location>
</feature>
<dbReference type="SUPFAM" id="SSF55874">
    <property type="entry name" value="ATPase domain of HSP90 chaperone/DNA topoisomerase II/histidine kinase"/>
    <property type="match status" value="1"/>
</dbReference>
<proteinExistence type="inferred from homology"/>
<dbReference type="InterPro" id="IPR036890">
    <property type="entry name" value="HATPase_C_sf"/>
</dbReference>
<dbReference type="InterPro" id="IPR003594">
    <property type="entry name" value="HATPase_dom"/>
</dbReference>
<evidence type="ECO:0000259" key="11">
    <source>
        <dbReference type="PROSITE" id="PS50112"/>
    </source>
</evidence>
<dbReference type="PROSITE" id="PS50112">
    <property type="entry name" value="PAS"/>
    <property type="match status" value="1"/>
</dbReference>
<dbReference type="InterPro" id="IPR003018">
    <property type="entry name" value="GAF"/>
</dbReference>
<dbReference type="GO" id="GO:0004673">
    <property type="term" value="F:protein histidine kinase activity"/>
    <property type="evidence" value="ECO:0007669"/>
    <property type="project" value="UniProtKB-EC"/>
</dbReference>